<evidence type="ECO:0000313" key="17">
    <source>
        <dbReference type="RefSeq" id="XP_041444703.1"/>
    </source>
</evidence>
<dbReference type="PROSITE" id="PS00232">
    <property type="entry name" value="CADHERIN_1"/>
    <property type="match status" value="3"/>
</dbReference>
<proteinExistence type="predicted"/>
<evidence type="ECO:0000313" key="16">
    <source>
        <dbReference type="Proteomes" id="UP000186698"/>
    </source>
</evidence>
<feature type="domain" description="Cadherin" evidence="15">
    <location>
        <begin position="243"/>
        <end position="350"/>
    </location>
</feature>
<keyword evidence="8" id="KW-0130">Cell adhesion</keyword>
<evidence type="ECO:0000256" key="9">
    <source>
        <dbReference type="ARBA" id="ARBA00022989"/>
    </source>
</evidence>
<organism evidence="16 17">
    <name type="scientific">Xenopus laevis</name>
    <name type="common">African clawed frog</name>
    <dbReference type="NCBI Taxonomy" id="8355"/>
    <lineage>
        <taxon>Eukaryota</taxon>
        <taxon>Metazoa</taxon>
        <taxon>Chordata</taxon>
        <taxon>Craniata</taxon>
        <taxon>Vertebrata</taxon>
        <taxon>Euteleostomi</taxon>
        <taxon>Amphibia</taxon>
        <taxon>Batrachia</taxon>
        <taxon>Anura</taxon>
        <taxon>Pipoidea</taxon>
        <taxon>Pipidae</taxon>
        <taxon>Xenopodinae</taxon>
        <taxon>Xenopus</taxon>
        <taxon>Xenopus</taxon>
    </lineage>
</organism>
<dbReference type="FunFam" id="2.60.40.60:FF:000129">
    <property type="entry name" value="protocadherin alpha-C2 isoform X1"/>
    <property type="match status" value="1"/>
</dbReference>
<dbReference type="GO" id="GO:0005509">
    <property type="term" value="F:calcium ion binding"/>
    <property type="evidence" value="ECO:0007669"/>
    <property type="project" value="UniProtKB-UniRule"/>
</dbReference>
<feature type="compositionally biased region" description="Polar residues" evidence="13">
    <location>
        <begin position="827"/>
        <end position="841"/>
    </location>
</feature>
<dbReference type="InterPro" id="IPR050174">
    <property type="entry name" value="Protocadherin/Cadherin-CA"/>
</dbReference>
<dbReference type="Pfam" id="PF15974">
    <property type="entry name" value="Cadherin_tail"/>
    <property type="match status" value="1"/>
</dbReference>
<dbReference type="InterPro" id="IPR020894">
    <property type="entry name" value="Cadherin_CS"/>
</dbReference>
<dbReference type="Pfam" id="PF00028">
    <property type="entry name" value="Cadherin"/>
    <property type="match status" value="5"/>
</dbReference>
<dbReference type="FunFam" id="2.60.40.60:FF:000001">
    <property type="entry name" value="Protocadherin alpha 2"/>
    <property type="match status" value="1"/>
</dbReference>
<dbReference type="CDD" id="cd11304">
    <property type="entry name" value="Cadherin_repeat"/>
    <property type="match status" value="6"/>
</dbReference>
<dbReference type="GO" id="GO:0005886">
    <property type="term" value="C:plasma membrane"/>
    <property type="evidence" value="ECO:0007669"/>
    <property type="project" value="UniProtKB-SubCell"/>
</dbReference>
<name>A0A8J1MTM1_XENLA</name>
<dbReference type="InterPro" id="IPR015919">
    <property type="entry name" value="Cadherin-like_sf"/>
</dbReference>
<keyword evidence="10 14" id="KW-0472">Membrane</keyword>
<dbReference type="InterPro" id="IPR002126">
    <property type="entry name" value="Cadherin-like_dom"/>
</dbReference>
<dbReference type="AlphaFoldDB" id="A0A8J1MTM1"/>
<evidence type="ECO:0000256" key="3">
    <source>
        <dbReference type="ARBA" id="ARBA00022475"/>
    </source>
</evidence>
<dbReference type="PANTHER" id="PTHR24028:SF333">
    <property type="entry name" value="PROTOCADHERIN GAMMA-C5"/>
    <property type="match status" value="1"/>
</dbReference>
<reference evidence="17" key="2">
    <citation type="submission" date="2025-08" db="UniProtKB">
        <authorList>
            <consortium name="RefSeq"/>
        </authorList>
    </citation>
    <scope>IDENTIFICATION</scope>
    <source>
        <strain evidence="17">J_2021</strain>
        <tissue evidence="17">Erythrocytes</tissue>
    </source>
</reference>
<evidence type="ECO:0000259" key="15">
    <source>
        <dbReference type="PROSITE" id="PS50268"/>
    </source>
</evidence>
<feature type="region of interest" description="Disordered" evidence="13">
    <location>
        <begin position="814"/>
        <end position="845"/>
    </location>
</feature>
<dbReference type="InterPro" id="IPR013164">
    <property type="entry name" value="Cadherin_N"/>
</dbReference>
<evidence type="ECO:0000256" key="4">
    <source>
        <dbReference type="ARBA" id="ARBA00022692"/>
    </source>
</evidence>
<dbReference type="SUPFAM" id="SSF49313">
    <property type="entry name" value="Cadherin-like"/>
    <property type="match status" value="6"/>
</dbReference>
<evidence type="ECO:0000256" key="13">
    <source>
        <dbReference type="SAM" id="MobiDB-lite"/>
    </source>
</evidence>
<dbReference type="RefSeq" id="XP_041444703.1">
    <property type="nucleotide sequence ID" value="XM_041588769.1"/>
</dbReference>
<feature type="compositionally biased region" description="Basic residues" evidence="13">
    <location>
        <begin position="922"/>
        <end position="934"/>
    </location>
</feature>
<dbReference type="Pfam" id="PF16492">
    <property type="entry name" value="Cadherin_C_2"/>
    <property type="match status" value="1"/>
</dbReference>
<dbReference type="FunFam" id="2.60.40.60:FF:000004">
    <property type="entry name" value="Protocadherin 1 gamma 2"/>
    <property type="match status" value="1"/>
</dbReference>
<dbReference type="PANTHER" id="PTHR24028">
    <property type="entry name" value="CADHERIN-87A"/>
    <property type="match status" value="1"/>
</dbReference>
<comment type="subcellular location">
    <subcellularLocation>
        <location evidence="2">Cell membrane</location>
        <topology evidence="2">Single-pass type I membrane protein</topology>
    </subcellularLocation>
</comment>
<keyword evidence="6" id="KW-0677">Repeat</keyword>
<evidence type="ECO:0000256" key="2">
    <source>
        <dbReference type="ARBA" id="ARBA00004251"/>
    </source>
</evidence>
<evidence type="ECO:0000256" key="6">
    <source>
        <dbReference type="ARBA" id="ARBA00022737"/>
    </source>
</evidence>
<feature type="domain" description="Cadherin" evidence="15">
    <location>
        <begin position="359"/>
        <end position="454"/>
    </location>
</feature>
<sequence>MNILSSKKAWQRQVVYSFFLCIWGWVSGQIRYSIVEGSATGTVVGNVAQDLGLHLTDISTRRLHLESERSKRQFTVTQANGDLIVKERIDREDLCASSSSCILPVNIVAEHPLKLFSLEIEIVDINDNSPSFSVSDQIVKITEVFAIPGVRFPLETAHDADVGINGIRQYQINPNPYFSLSVKNRKDGTVIPELVLEKALDREEREEHKLVLTALDGGEPARVGTCQITVIVLDINDNPPIFGKSSYKVKLLENAKLNTILMTLNATDLDKGANGEIEYYFDGHTSDSAKKLFYLNSNTGEIYIKGLVDFEESNFHELSVSAKDKGIPELEGRCLIQVEIEDVNDNTPEIILTSVLNDVPEDAALVTEVAFLTVRDSDSGKNGEVKLMLSPNLPFKIKSLQNHYSLVTDGLLDREKISQYRIQIIAIDLGLPPLQTDTAIVLNVSDVNDNSPVFLQSHYNSFMKENNNPGSFLCIVSATDADEGVNAQLIYSVVDSQVDGFSVSTFVYINPQNGHLYAQRAFDYEQIQVFQVSVRAEDSGVPKLFCDVTVSIFVLDTNDNYPVMINPEYSKDFISGGNIPKSASPGYLVTKISAVDLDSGHNAWLLFSLIDDSYSPLFKVSAHTGEIRTIRDFQDTDNKEQHVVVLIRDHGEPSLSTTGTLVINIIENVEEQILKSNNFLANSNTTVDLTLYLIVSLVAISLVSLVTFIILLMKCLKREHYIDVGICCFTNESHSAQHVDQYKPALYLNTDGTLKYMEVRMVPSKPQGQCYQPCFQTALGKPDASFIQPLNRPQLKDTFNENEVSSDASIADQVTKQAQPNADWRFSQATQNPGPSGTQPTEEAGVWPNNQFETERLQAMILASANEAAEGTSGLGGGTGTMGLSARYGPQFTLQHVPDYRQNVYIPGSTLTPTNGGGKREGKNKKKSSKKDKK</sequence>
<feature type="transmembrane region" description="Helical" evidence="14">
    <location>
        <begin position="689"/>
        <end position="712"/>
    </location>
</feature>
<evidence type="ECO:0000256" key="7">
    <source>
        <dbReference type="ARBA" id="ARBA00022837"/>
    </source>
</evidence>
<dbReference type="Proteomes" id="UP000186698">
    <property type="component" value="Chromosome 3S"/>
</dbReference>
<feature type="domain" description="Cadherin" evidence="15">
    <location>
        <begin position="455"/>
        <end position="564"/>
    </location>
</feature>
<dbReference type="GO" id="GO:0007156">
    <property type="term" value="P:homophilic cell adhesion via plasma membrane adhesion molecules"/>
    <property type="evidence" value="ECO:0007669"/>
    <property type="project" value="InterPro"/>
</dbReference>
<feature type="region of interest" description="Disordered" evidence="13">
    <location>
        <begin position="904"/>
        <end position="934"/>
    </location>
</feature>
<dbReference type="Pfam" id="PF08266">
    <property type="entry name" value="Cadherin_2"/>
    <property type="match status" value="1"/>
</dbReference>
<evidence type="ECO:0000256" key="14">
    <source>
        <dbReference type="SAM" id="Phobius"/>
    </source>
</evidence>
<evidence type="ECO:0000256" key="11">
    <source>
        <dbReference type="ARBA" id="ARBA00023180"/>
    </source>
</evidence>
<feature type="domain" description="Cadherin" evidence="15">
    <location>
        <begin position="156"/>
        <end position="242"/>
    </location>
</feature>
<comment type="function">
    <text evidence="1">Potential calcium-dependent cell-adhesion protein. May be involved in the establishment and maintenance of specific neuronal connections in the brain.</text>
</comment>
<keyword evidence="7 12" id="KW-0106">Calcium</keyword>
<evidence type="ECO:0000256" key="10">
    <source>
        <dbReference type="ARBA" id="ARBA00023136"/>
    </source>
</evidence>
<dbReference type="FunFam" id="2.60.40.60:FF:000002">
    <property type="entry name" value="Protocadherin alpha 2"/>
    <property type="match status" value="1"/>
</dbReference>
<keyword evidence="4 14" id="KW-0812">Transmembrane</keyword>
<dbReference type="Gene3D" id="2.60.40.60">
    <property type="entry name" value="Cadherins"/>
    <property type="match status" value="6"/>
</dbReference>
<evidence type="ECO:0000256" key="5">
    <source>
        <dbReference type="ARBA" id="ARBA00022729"/>
    </source>
</evidence>
<reference evidence="16" key="1">
    <citation type="submission" date="2024-06" db="UniProtKB">
        <authorList>
            <consortium name="RefSeq"/>
        </authorList>
    </citation>
    <scope>NUCLEOTIDE SEQUENCE [LARGE SCALE GENOMIC DNA]</scope>
    <source>
        <strain evidence="16">J_2021</strain>
    </source>
</reference>
<dbReference type="SMART" id="SM00112">
    <property type="entry name" value="CA"/>
    <property type="match status" value="6"/>
</dbReference>
<evidence type="ECO:0000256" key="1">
    <source>
        <dbReference type="ARBA" id="ARBA00003436"/>
    </source>
</evidence>
<feature type="domain" description="Cadherin" evidence="15">
    <location>
        <begin position="27"/>
        <end position="132"/>
    </location>
</feature>
<dbReference type="FunFam" id="2.60.40.60:FF:000018">
    <property type="entry name" value="Protocadherin gamma c3"/>
    <property type="match status" value="1"/>
</dbReference>
<evidence type="ECO:0000256" key="8">
    <source>
        <dbReference type="ARBA" id="ARBA00022889"/>
    </source>
</evidence>
<dbReference type="FunFam" id="2.60.40.60:FF:000006">
    <property type="entry name" value="Protocadherin alpha 2"/>
    <property type="match status" value="1"/>
</dbReference>
<feature type="domain" description="Cadherin" evidence="15">
    <location>
        <begin position="579"/>
        <end position="679"/>
    </location>
</feature>
<keyword evidence="3" id="KW-1003">Cell membrane</keyword>
<evidence type="ECO:0000256" key="12">
    <source>
        <dbReference type="PROSITE-ProRule" id="PRU00043"/>
    </source>
</evidence>
<dbReference type="InterPro" id="IPR032455">
    <property type="entry name" value="Cadherin_C"/>
</dbReference>
<keyword evidence="16" id="KW-1185">Reference proteome</keyword>
<gene>
    <name evidence="17" type="primary">LOC108713301</name>
</gene>
<dbReference type="PRINTS" id="PR00205">
    <property type="entry name" value="CADHERIN"/>
</dbReference>
<dbReference type="GeneID" id="108713301"/>
<dbReference type="PROSITE" id="PS50268">
    <property type="entry name" value="CADHERIN_2"/>
    <property type="match status" value="6"/>
</dbReference>
<keyword evidence="11" id="KW-0325">Glycoprotein</keyword>
<protein>
    <submittedName>
        <fullName evidence="17">Protocadherin gamma-C5 isoform X2</fullName>
    </submittedName>
</protein>
<accession>A0A8J1MTM1</accession>
<keyword evidence="9 14" id="KW-1133">Transmembrane helix</keyword>
<keyword evidence="5" id="KW-0732">Signal</keyword>
<dbReference type="InterPro" id="IPR031904">
    <property type="entry name" value="Cadherin_CBD"/>
</dbReference>